<gene>
    <name evidence="5" type="ORF">BAL341_3527</name>
</gene>
<sequence>MMRVLVTNIMMLNDQERFSNEIESLGYEPVFMHTEQFFTENELLDIVGNYDGWLAGDDQITEKVLKKALPRLKVISKWGTGIDSIDLNAAKELGIPVLNSPGAFKDAVSEVAIGYMLNLSRHIVSTDRSIRQGNWPKPAGVGLVNRKLGIIGFGAIGQGVAERALGLKMKVMAYDSQISKSLAEYPQVDMLSFDDVIAQSDVVCLCCNMSPENVHMINEKVIEKMKNGASIINVARGPLIDESALIAALESKKLSSVGLDVFEVEPLPVNSKLFSFDNVILGSHNANNLVSATEYVHSNTLKNLAKVLG</sequence>
<feature type="domain" description="D-isomer specific 2-hydroxyacid dehydrogenase NAD-binding" evidence="4">
    <location>
        <begin position="113"/>
        <end position="286"/>
    </location>
</feature>
<protein>
    <submittedName>
        <fullName evidence="5">D-3-phosphoglycerate dehydrogenase</fullName>
        <ecNumber evidence="5">1.1.1.95</ecNumber>
    </submittedName>
</protein>
<dbReference type="EMBL" id="CAAJGR010000034">
    <property type="protein sequence ID" value="VHO06512.1"/>
    <property type="molecule type" value="Genomic_DNA"/>
</dbReference>
<dbReference type="PANTHER" id="PTHR10996">
    <property type="entry name" value="2-HYDROXYACID DEHYDROGENASE-RELATED"/>
    <property type="match status" value="1"/>
</dbReference>
<keyword evidence="2 5" id="KW-0560">Oxidoreductase</keyword>
<evidence type="ECO:0000256" key="3">
    <source>
        <dbReference type="ARBA" id="ARBA00023027"/>
    </source>
</evidence>
<dbReference type="AlphaFoldDB" id="A0A486XVW5"/>
<dbReference type="InterPro" id="IPR006140">
    <property type="entry name" value="D-isomer_DH_NAD-bd"/>
</dbReference>
<dbReference type="SUPFAM" id="SSF52283">
    <property type="entry name" value="Formate/glycerate dehydrogenase catalytic domain-like"/>
    <property type="match status" value="1"/>
</dbReference>
<dbReference type="PROSITE" id="PS00065">
    <property type="entry name" value="D_2_HYDROXYACID_DH_1"/>
    <property type="match status" value="1"/>
</dbReference>
<organism evidence="5">
    <name type="scientific">Rheinheimera sp. BAL341</name>
    <dbReference type="NCBI Taxonomy" id="1708203"/>
    <lineage>
        <taxon>Bacteria</taxon>
        <taxon>Pseudomonadati</taxon>
        <taxon>Pseudomonadota</taxon>
        <taxon>Gammaproteobacteria</taxon>
        <taxon>Chromatiales</taxon>
        <taxon>Chromatiaceae</taxon>
        <taxon>Rheinheimera</taxon>
    </lineage>
</organism>
<dbReference type="CDD" id="cd12172">
    <property type="entry name" value="PGDH_like_2"/>
    <property type="match status" value="1"/>
</dbReference>
<dbReference type="GO" id="GO:0005829">
    <property type="term" value="C:cytosol"/>
    <property type="evidence" value="ECO:0007669"/>
    <property type="project" value="TreeGrafter"/>
</dbReference>
<dbReference type="SUPFAM" id="SSF51735">
    <property type="entry name" value="NAD(P)-binding Rossmann-fold domains"/>
    <property type="match status" value="1"/>
</dbReference>
<comment type="similarity">
    <text evidence="1">Belongs to the D-isomer specific 2-hydroxyacid dehydrogenase family.</text>
</comment>
<dbReference type="Pfam" id="PF02826">
    <property type="entry name" value="2-Hacid_dh_C"/>
    <property type="match status" value="1"/>
</dbReference>
<evidence type="ECO:0000313" key="5">
    <source>
        <dbReference type="EMBL" id="VHO06512.1"/>
    </source>
</evidence>
<name>A0A486XVW5_9GAMM</name>
<dbReference type="Gene3D" id="3.40.50.720">
    <property type="entry name" value="NAD(P)-binding Rossmann-like Domain"/>
    <property type="match status" value="2"/>
</dbReference>
<dbReference type="PANTHER" id="PTHR10996:SF283">
    <property type="entry name" value="GLYOXYLATE_HYDROXYPYRUVATE REDUCTASE B"/>
    <property type="match status" value="1"/>
</dbReference>
<evidence type="ECO:0000256" key="2">
    <source>
        <dbReference type="ARBA" id="ARBA00023002"/>
    </source>
</evidence>
<evidence type="ECO:0000256" key="1">
    <source>
        <dbReference type="ARBA" id="ARBA00005854"/>
    </source>
</evidence>
<dbReference type="GO" id="GO:0051287">
    <property type="term" value="F:NAD binding"/>
    <property type="evidence" value="ECO:0007669"/>
    <property type="project" value="InterPro"/>
</dbReference>
<evidence type="ECO:0000259" key="4">
    <source>
        <dbReference type="Pfam" id="PF02826"/>
    </source>
</evidence>
<dbReference type="InterPro" id="IPR036291">
    <property type="entry name" value="NAD(P)-bd_dom_sf"/>
</dbReference>
<accession>A0A486XVW5</accession>
<keyword evidence="3" id="KW-0520">NAD</keyword>
<dbReference type="InterPro" id="IPR029752">
    <property type="entry name" value="D-isomer_DH_CS1"/>
</dbReference>
<proteinExistence type="inferred from homology"/>
<dbReference type="InterPro" id="IPR050223">
    <property type="entry name" value="D-isomer_2-hydroxyacid_DH"/>
</dbReference>
<dbReference type="GO" id="GO:0030267">
    <property type="term" value="F:glyoxylate reductase (NADPH) activity"/>
    <property type="evidence" value="ECO:0007669"/>
    <property type="project" value="TreeGrafter"/>
</dbReference>
<dbReference type="EC" id="1.1.1.95" evidence="5"/>
<dbReference type="GO" id="GO:0016618">
    <property type="term" value="F:hydroxypyruvate reductase [NAD(P)H] activity"/>
    <property type="evidence" value="ECO:0007669"/>
    <property type="project" value="TreeGrafter"/>
</dbReference>
<dbReference type="FunFam" id="3.40.50.720:FF:000203">
    <property type="entry name" value="D-3-phosphoglycerate dehydrogenase (SerA)"/>
    <property type="match status" value="1"/>
</dbReference>
<dbReference type="GO" id="GO:0004617">
    <property type="term" value="F:phosphoglycerate dehydrogenase activity"/>
    <property type="evidence" value="ECO:0007669"/>
    <property type="project" value="UniProtKB-EC"/>
</dbReference>
<reference evidence="5" key="1">
    <citation type="submission" date="2019-04" db="EMBL/GenBank/DDBJ databases">
        <authorList>
            <person name="Brambilla D."/>
        </authorList>
    </citation>
    <scope>NUCLEOTIDE SEQUENCE</scope>
    <source>
        <strain evidence="5">BAL1</strain>
    </source>
</reference>